<feature type="region of interest" description="Disordered" evidence="1">
    <location>
        <begin position="69"/>
        <end position="94"/>
    </location>
</feature>
<dbReference type="EMBL" id="VKHS01000133">
    <property type="protein sequence ID" value="MBB0229528.1"/>
    <property type="molecule type" value="Genomic_DNA"/>
</dbReference>
<evidence type="ECO:0000313" key="3">
    <source>
        <dbReference type="Proteomes" id="UP000530234"/>
    </source>
</evidence>
<evidence type="ECO:0000256" key="1">
    <source>
        <dbReference type="SAM" id="MobiDB-lite"/>
    </source>
</evidence>
<feature type="compositionally biased region" description="Acidic residues" evidence="1">
    <location>
        <begin position="78"/>
        <end position="88"/>
    </location>
</feature>
<protein>
    <submittedName>
        <fullName evidence="2">Uncharacterized protein</fullName>
    </submittedName>
</protein>
<proteinExistence type="predicted"/>
<dbReference type="Proteomes" id="UP000530234">
    <property type="component" value="Unassembled WGS sequence"/>
</dbReference>
<reference evidence="3" key="1">
    <citation type="submission" date="2019-10" db="EMBL/GenBank/DDBJ databases">
        <title>Streptomyces sp. nov., a novel actinobacterium isolated from alkaline environment.</title>
        <authorList>
            <person name="Golinska P."/>
        </authorList>
    </citation>
    <scope>NUCLEOTIDE SEQUENCE [LARGE SCALE GENOMIC DNA]</scope>
    <source>
        <strain evidence="3">DSM 42108</strain>
    </source>
</reference>
<comment type="caution">
    <text evidence="2">The sequence shown here is derived from an EMBL/GenBank/DDBJ whole genome shotgun (WGS) entry which is preliminary data.</text>
</comment>
<keyword evidence="3" id="KW-1185">Reference proteome</keyword>
<organism evidence="2 3">
    <name type="scientific">Streptomyces calidiresistens</name>
    <dbReference type="NCBI Taxonomy" id="1485586"/>
    <lineage>
        <taxon>Bacteria</taxon>
        <taxon>Bacillati</taxon>
        <taxon>Actinomycetota</taxon>
        <taxon>Actinomycetes</taxon>
        <taxon>Kitasatosporales</taxon>
        <taxon>Streptomycetaceae</taxon>
        <taxon>Streptomyces</taxon>
    </lineage>
</organism>
<dbReference type="RefSeq" id="WP_182662093.1">
    <property type="nucleotide sequence ID" value="NZ_VKHS01000133.1"/>
</dbReference>
<accession>A0A7W3T2D4</accession>
<name>A0A7W3T2D4_9ACTN</name>
<dbReference type="AlphaFoldDB" id="A0A7W3T2D4"/>
<sequence length="94" mass="9972">MSDEIHGTTAWEALAFQRDEHKVTEKEHTIFLDHKEERGVDLDSGRVVIGDAALPPAILPPALRLVDEDGREVALDGGDGDGNGDGDGEGPSPS</sequence>
<gene>
    <name evidence="2" type="ORF">FOE67_08375</name>
</gene>
<evidence type="ECO:0000313" key="2">
    <source>
        <dbReference type="EMBL" id="MBB0229528.1"/>
    </source>
</evidence>